<name>A0A2V4B9Y1_9PSEU</name>
<dbReference type="Pfam" id="PF00535">
    <property type="entry name" value="Glycos_transf_2"/>
    <property type="match status" value="1"/>
</dbReference>
<dbReference type="OrthoDB" id="3177103at2"/>
<dbReference type="SUPFAM" id="SSF53448">
    <property type="entry name" value="Nucleotide-diphospho-sugar transferases"/>
    <property type="match status" value="1"/>
</dbReference>
<dbReference type="RefSeq" id="WP_112280132.1">
    <property type="nucleotide sequence ID" value="NZ_MASW01000001.1"/>
</dbReference>
<evidence type="ECO:0000313" key="3">
    <source>
        <dbReference type="Proteomes" id="UP000249915"/>
    </source>
</evidence>
<dbReference type="EMBL" id="MASW01000001">
    <property type="protein sequence ID" value="PXY32088.1"/>
    <property type="molecule type" value="Genomic_DNA"/>
</dbReference>
<organism evidence="2 3">
    <name type="scientific">Prauserella muralis</name>
    <dbReference type="NCBI Taxonomy" id="588067"/>
    <lineage>
        <taxon>Bacteria</taxon>
        <taxon>Bacillati</taxon>
        <taxon>Actinomycetota</taxon>
        <taxon>Actinomycetes</taxon>
        <taxon>Pseudonocardiales</taxon>
        <taxon>Pseudonocardiaceae</taxon>
        <taxon>Prauserella</taxon>
    </lineage>
</organism>
<dbReference type="CDD" id="cd00761">
    <property type="entry name" value="Glyco_tranf_GTA_type"/>
    <property type="match status" value="1"/>
</dbReference>
<reference evidence="2 3" key="1">
    <citation type="submission" date="2016-07" db="EMBL/GenBank/DDBJ databases">
        <title>Draft genome sequence of Prauserella muralis DSM 45305, isolated from a mould-covered wall in an indoor environment.</title>
        <authorList>
            <person name="Ruckert C."/>
            <person name="Albersmeier A."/>
            <person name="Jiang C.-L."/>
            <person name="Jiang Y."/>
            <person name="Kalinowski J."/>
            <person name="Schneider O."/>
            <person name="Winkler A."/>
            <person name="Zotchev S.B."/>
        </authorList>
    </citation>
    <scope>NUCLEOTIDE SEQUENCE [LARGE SCALE GENOMIC DNA]</scope>
    <source>
        <strain evidence="2 3">DSM 45305</strain>
    </source>
</reference>
<evidence type="ECO:0000259" key="1">
    <source>
        <dbReference type="Pfam" id="PF00535"/>
    </source>
</evidence>
<dbReference type="PANTHER" id="PTHR22916:SF56">
    <property type="entry name" value="GLYCOSYL TRANSFERASE"/>
    <property type="match status" value="1"/>
</dbReference>
<dbReference type="Gene3D" id="3.90.550.10">
    <property type="entry name" value="Spore Coat Polysaccharide Biosynthesis Protein SpsA, Chain A"/>
    <property type="match status" value="1"/>
</dbReference>
<dbReference type="InterPro" id="IPR001173">
    <property type="entry name" value="Glyco_trans_2-like"/>
</dbReference>
<gene>
    <name evidence="2" type="ORF">BAY60_07250</name>
</gene>
<keyword evidence="2" id="KW-0808">Transferase</keyword>
<feature type="domain" description="Glycosyltransferase 2-like" evidence="1">
    <location>
        <begin position="8"/>
        <end position="124"/>
    </location>
</feature>
<accession>A0A2V4B9Y1</accession>
<protein>
    <submittedName>
        <fullName evidence="2">Glycosyl transferase</fullName>
    </submittedName>
</protein>
<keyword evidence="3" id="KW-1185">Reference proteome</keyword>
<dbReference type="InterPro" id="IPR029044">
    <property type="entry name" value="Nucleotide-diphossugar_trans"/>
</dbReference>
<comment type="caution">
    <text evidence="2">The sequence shown here is derived from an EMBL/GenBank/DDBJ whole genome shotgun (WGS) entry which is preliminary data.</text>
</comment>
<proteinExistence type="predicted"/>
<dbReference type="PANTHER" id="PTHR22916">
    <property type="entry name" value="GLYCOSYLTRANSFERASE"/>
    <property type="match status" value="1"/>
</dbReference>
<dbReference type="AlphaFoldDB" id="A0A2V4B9Y1"/>
<dbReference type="Proteomes" id="UP000249915">
    <property type="component" value="Unassembled WGS sequence"/>
</dbReference>
<evidence type="ECO:0000313" key="2">
    <source>
        <dbReference type="EMBL" id="PXY32088.1"/>
    </source>
</evidence>
<sequence length="314" mass="35660">MNAVPRLSIGLPIYNGERYLAESLDALLGQTYGDYELIISDNASTDGTEDICRDYAARDDRIRYWRQPRNIGACPNHNFTVHQARGELFKWASHDDLYGRDLLRRCVEALDEQPDVVLAHSWKALIDGDGTVTQPVEYTMATDSPHAPDRFRALLFGVGGDDFYGVIRTDVLRRTPLNDSYHHSDRTIMAELGLLGRFHQVPELLYFRRDHPDRAERARPTIRARCANMDPRRADPLRHPTVRLLGEYVWGFVSALHRAPLTWAERAECYRHLASWMASRARPGSGERAEDREPAALAEPITVATIVAGQENRA</sequence>
<dbReference type="GO" id="GO:0016740">
    <property type="term" value="F:transferase activity"/>
    <property type="evidence" value="ECO:0007669"/>
    <property type="project" value="UniProtKB-KW"/>
</dbReference>